<dbReference type="OrthoDB" id="10647788at2759"/>
<sequence>MAASIRPNLPPSAPSALAVTFVQVGLTSMAAEALAIGRWGASRTTSASARLSPPLSPSGAVFRVALSSCETARNPNGFSPGGPSVLTPPQAHPQPQQFSTARSCWIACPTARWSASSSRSPLPRPSTPAACPGHSIFALSIQSTHTLFALLGLAHPQRAFLPTHHHPDHSPAPSYFTSAPVLVLHLYASTQHYAAPFAHLLLIIALRSHRNTAAQSTHVSVVIHTPSS</sequence>
<comment type="caution">
    <text evidence="2">The sequence shown here is derived from an EMBL/GenBank/DDBJ whole genome shotgun (WGS) entry which is preliminary data.</text>
</comment>
<organism evidence="2 3">
    <name type="scientific">Moesziomyces aphidis</name>
    <name type="common">Pseudozyma aphidis</name>
    <dbReference type="NCBI Taxonomy" id="84754"/>
    <lineage>
        <taxon>Eukaryota</taxon>
        <taxon>Fungi</taxon>
        <taxon>Dikarya</taxon>
        <taxon>Basidiomycota</taxon>
        <taxon>Ustilaginomycotina</taxon>
        <taxon>Ustilaginomycetes</taxon>
        <taxon>Ustilaginales</taxon>
        <taxon>Ustilaginaceae</taxon>
        <taxon>Moesziomyces</taxon>
    </lineage>
</organism>
<dbReference type="Proteomes" id="UP000019462">
    <property type="component" value="Unassembled WGS sequence"/>
</dbReference>
<accession>W3VER0</accession>
<name>W3VER0_MOEAP</name>
<dbReference type="EMBL" id="AWNI01000038">
    <property type="protein sequence ID" value="ETS60143.1"/>
    <property type="molecule type" value="Genomic_DNA"/>
</dbReference>
<feature type="region of interest" description="Disordered" evidence="1">
    <location>
        <begin position="73"/>
        <end position="95"/>
    </location>
</feature>
<gene>
    <name evidence="2" type="ORF">PaG_05678</name>
</gene>
<proteinExistence type="predicted"/>
<evidence type="ECO:0000313" key="2">
    <source>
        <dbReference type="EMBL" id="ETS60143.1"/>
    </source>
</evidence>
<dbReference type="HOGENOM" id="CLU_1215226_0_0_1"/>
<keyword evidence="3" id="KW-1185">Reference proteome</keyword>
<protein>
    <submittedName>
        <fullName evidence="2">Uncharacterized protein</fullName>
    </submittedName>
</protein>
<evidence type="ECO:0000256" key="1">
    <source>
        <dbReference type="SAM" id="MobiDB-lite"/>
    </source>
</evidence>
<evidence type="ECO:0000313" key="3">
    <source>
        <dbReference type="Proteomes" id="UP000019462"/>
    </source>
</evidence>
<dbReference type="AlphaFoldDB" id="W3VER0"/>
<reference evidence="2 3" key="1">
    <citation type="journal article" date="2014" name="Genome Announc.">
        <title>Genome sequence of the basidiomycetous fungus Pseudozyma aphidis DSM70725, an efficient producer of biosurfactant mannosylerythritol lipids.</title>
        <authorList>
            <person name="Lorenz S."/>
            <person name="Guenther M."/>
            <person name="Grumaz C."/>
            <person name="Rupp S."/>
            <person name="Zibek S."/>
            <person name="Sohn K."/>
        </authorList>
    </citation>
    <scope>NUCLEOTIDE SEQUENCE [LARGE SCALE GENOMIC DNA]</scope>
    <source>
        <strain evidence="3">ATCC 32657 / CBS 517.83 / DSM 70725 / JCM 10318 / NBRC 10182 / NRRL Y-7954 / St-0401</strain>
    </source>
</reference>